<organism evidence="14 15">
    <name type="scientific">Actinopolymorpha pittospori</name>
    <dbReference type="NCBI Taxonomy" id="648752"/>
    <lineage>
        <taxon>Bacteria</taxon>
        <taxon>Bacillati</taxon>
        <taxon>Actinomycetota</taxon>
        <taxon>Actinomycetes</taxon>
        <taxon>Propionibacteriales</taxon>
        <taxon>Actinopolymorphaceae</taxon>
        <taxon>Actinopolymorpha</taxon>
    </lineage>
</organism>
<evidence type="ECO:0000256" key="6">
    <source>
        <dbReference type="ARBA" id="ARBA00023277"/>
    </source>
</evidence>
<dbReference type="PANTHER" id="PTHR31616">
    <property type="entry name" value="TREHALASE"/>
    <property type="match status" value="1"/>
</dbReference>
<dbReference type="RefSeq" id="WP_337917471.1">
    <property type="nucleotide sequence ID" value="NZ_BAABJL010000226.1"/>
</dbReference>
<keyword evidence="5" id="KW-0378">Hydrolase</keyword>
<comment type="cofactor">
    <cofactor evidence="10">
        <name>phosphate</name>
        <dbReference type="ChEBI" id="CHEBI:43474"/>
    </cofactor>
</comment>
<keyword evidence="6" id="KW-0119">Carbohydrate metabolism</keyword>
<dbReference type="AlphaFoldDB" id="A0A927MPX6"/>
<evidence type="ECO:0000256" key="5">
    <source>
        <dbReference type="ARBA" id="ARBA00022801"/>
    </source>
</evidence>
<dbReference type="SUPFAM" id="SSF48208">
    <property type="entry name" value="Six-hairpin glycosidases"/>
    <property type="match status" value="1"/>
</dbReference>
<sequence length="584" mass="65229">MRIEDYALIGDTQSAALVGRDGSIDWLCLPRFDSPACFAKLVGDDSNGFWRLAAAGQEVATRRAYGRDTLILESVWETSTGTAKVIDFMPPRQTHPRLVRIVEGMSGTVDMTAEISIRFDYGRIVPWGRRFDGHLHVIGGPDSVWIHAPLHLEGSGELYTGTFTIAAGERQAFVFTWHPSHQPEPDTIDPSEQLTETRLFWEDWISPCRLAGPWRGAVVRSLITLKALTYSPTGGIVAAPTTSLPELLGGARNWDYRYCWLRDASLMLDVLTDSGYIEEAGAWRDWLLRAIAGRPEDLQVMYGVAGERRLPEQPLDWLAGYEGSRPVRTGNGAVSQLQLDVYGEVLSCLYRSRKKGVPPHDYAWSIVCSLMDYLERSWNQPDEGLWEVRGPRRHFVHSKVMAWAAADRMVRAVQELGRSGPVHRWRTMRDRIHAQVCDKGFDSQRGTFTQSYGSRELDASLLLIPILGFLPPEDPRVVGTIDAIKSELMTNGLVVRYPISDSTDVDGLPGAEGAFLACSFWLAEAQALLGRKDEATELFERLLSLTNDVGLLAEEYDPIQGRQLGNFPQAFTHIKLIRTAQALS</sequence>
<evidence type="ECO:0000256" key="11">
    <source>
        <dbReference type="ARBA" id="ARBA00060615"/>
    </source>
</evidence>
<evidence type="ECO:0000259" key="12">
    <source>
        <dbReference type="Pfam" id="PF00723"/>
    </source>
</evidence>
<evidence type="ECO:0000256" key="4">
    <source>
        <dbReference type="ARBA" id="ARBA00019905"/>
    </source>
</evidence>
<dbReference type="InterPro" id="IPR045582">
    <property type="entry name" value="Trehalase-like_N"/>
</dbReference>
<evidence type="ECO:0000256" key="8">
    <source>
        <dbReference type="ARBA" id="ARBA00030473"/>
    </source>
</evidence>
<feature type="domain" description="GH15-like" evidence="12">
    <location>
        <begin position="215"/>
        <end position="580"/>
    </location>
</feature>
<evidence type="ECO:0000256" key="9">
    <source>
        <dbReference type="ARBA" id="ARBA00031637"/>
    </source>
</evidence>
<comment type="pathway">
    <text evidence="11">Glycan degradation; trehalose degradation; D-glucose from alpha,alpha-trehalose: step 1/1.</text>
</comment>
<comment type="similarity">
    <text evidence="2">Belongs to the glycosyl hydrolase 15 family.</text>
</comment>
<accession>A0A927MPX6</accession>
<dbReference type="EC" id="3.2.1.28" evidence="3"/>
<name>A0A927MPX6_9ACTN</name>
<comment type="caution">
    <text evidence="14">The sequence shown here is derived from an EMBL/GenBank/DDBJ whole genome shotgun (WGS) entry which is preliminary data.</text>
</comment>
<dbReference type="InterPro" id="IPR011613">
    <property type="entry name" value="GH15-like"/>
</dbReference>
<evidence type="ECO:0000256" key="10">
    <source>
        <dbReference type="ARBA" id="ARBA00053030"/>
    </source>
</evidence>
<dbReference type="Gene3D" id="1.50.10.10">
    <property type="match status" value="1"/>
</dbReference>
<proteinExistence type="inferred from homology"/>
<keyword evidence="7" id="KW-0326">Glycosidase</keyword>
<dbReference type="GO" id="GO:0005993">
    <property type="term" value="P:trehalose catabolic process"/>
    <property type="evidence" value="ECO:0007669"/>
    <property type="project" value="UniProtKB-ARBA"/>
</dbReference>
<evidence type="ECO:0000256" key="7">
    <source>
        <dbReference type="ARBA" id="ARBA00023295"/>
    </source>
</evidence>
<dbReference type="InterPro" id="IPR012341">
    <property type="entry name" value="6hp_glycosidase-like_sf"/>
</dbReference>
<evidence type="ECO:0000259" key="13">
    <source>
        <dbReference type="Pfam" id="PF19291"/>
    </source>
</evidence>
<dbReference type="GO" id="GO:0004555">
    <property type="term" value="F:alpha,alpha-trehalase activity"/>
    <property type="evidence" value="ECO:0007669"/>
    <property type="project" value="UniProtKB-EC"/>
</dbReference>
<evidence type="ECO:0000313" key="14">
    <source>
        <dbReference type="EMBL" id="MBE1604211.1"/>
    </source>
</evidence>
<keyword evidence="15" id="KW-1185">Reference proteome</keyword>
<comment type="catalytic activity">
    <reaction evidence="1">
        <text>alpha,alpha-trehalose + H2O = alpha-D-glucose + beta-D-glucose</text>
        <dbReference type="Rhea" id="RHEA:32675"/>
        <dbReference type="ChEBI" id="CHEBI:15377"/>
        <dbReference type="ChEBI" id="CHEBI:15903"/>
        <dbReference type="ChEBI" id="CHEBI:16551"/>
        <dbReference type="ChEBI" id="CHEBI:17925"/>
        <dbReference type="EC" id="3.2.1.28"/>
    </reaction>
</comment>
<dbReference type="Pfam" id="PF00723">
    <property type="entry name" value="Glyco_hydro_15"/>
    <property type="match status" value="1"/>
</dbReference>
<dbReference type="Proteomes" id="UP000638648">
    <property type="component" value="Unassembled WGS sequence"/>
</dbReference>
<reference evidence="14" key="1">
    <citation type="submission" date="2020-10" db="EMBL/GenBank/DDBJ databases">
        <title>Sequencing the genomes of 1000 actinobacteria strains.</title>
        <authorList>
            <person name="Klenk H.-P."/>
        </authorList>
    </citation>
    <scope>NUCLEOTIDE SEQUENCE</scope>
    <source>
        <strain evidence="14">DSM 45354</strain>
    </source>
</reference>
<dbReference type="Pfam" id="PF19291">
    <property type="entry name" value="TREH_N"/>
    <property type="match status" value="1"/>
</dbReference>
<evidence type="ECO:0000313" key="15">
    <source>
        <dbReference type="Proteomes" id="UP000638648"/>
    </source>
</evidence>
<feature type="domain" description="Trehalase-like N-terminal" evidence="13">
    <location>
        <begin position="2"/>
        <end position="149"/>
    </location>
</feature>
<dbReference type="InterPro" id="IPR008928">
    <property type="entry name" value="6-hairpin_glycosidase_sf"/>
</dbReference>
<dbReference type="PANTHER" id="PTHR31616:SF0">
    <property type="entry name" value="GLUCAN 1,4-ALPHA-GLUCOSIDASE"/>
    <property type="match status" value="1"/>
</dbReference>
<gene>
    <name evidence="14" type="ORF">HEB94_001059</name>
</gene>
<evidence type="ECO:0000256" key="3">
    <source>
        <dbReference type="ARBA" id="ARBA00012757"/>
    </source>
</evidence>
<dbReference type="FunFam" id="1.50.10.10:FF:000005">
    <property type="entry name" value="Glycosyl hydrolase, glucoamylase"/>
    <property type="match status" value="1"/>
</dbReference>
<dbReference type="EMBL" id="JADBEM010000001">
    <property type="protein sequence ID" value="MBE1604211.1"/>
    <property type="molecule type" value="Genomic_DNA"/>
</dbReference>
<evidence type="ECO:0000256" key="2">
    <source>
        <dbReference type="ARBA" id="ARBA00006188"/>
    </source>
</evidence>
<protein>
    <recommendedName>
        <fullName evidence="4">Trehalase</fullName>
        <ecNumber evidence="3">3.2.1.28</ecNumber>
    </recommendedName>
    <alternativeName>
        <fullName evidence="8">Alpha,alpha-trehalase</fullName>
    </alternativeName>
    <alternativeName>
        <fullName evidence="9">Alpha,alpha-trehalose glucohydrolase</fullName>
    </alternativeName>
</protein>
<evidence type="ECO:0000256" key="1">
    <source>
        <dbReference type="ARBA" id="ARBA00001576"/>
    </source>
</evidence>